<evidence type="ECO:0000313" key="3">
    <source>
        <dbReference type="Proteomes" id="UP001232536"/>
    </source>
</evidence>
<dbReference type="EMBL" id="JAUQYP010000001">
    <property type="protein sequence ID" value="MDO8107159.1"/>
    <property type="molecule type" value="Genomic_DNA"/>
</dbReference>
<dbReference type="Proteomes" id="UP001232536">
    <property type="component" value="Unassembled WGS sequence"/>
</dbReference>
<organism evidence="2 3">
    <name type="scientific">Actinotalea lenta</name>
    <dbReference type="NCBI Taxonomy" id="3064654"/>
    <lineage>
        <taxon>Bacteria</taxon>
        <taxon>Bacillati</taxon>
        <taxon>Actinomycetota</taxon>
        <taxon>Actinomycetes</taxon>
        <taxon>Micrococcales</taxon>
        <taxon>Cellulomonadaceae</taxon>
        <taxon>Actinotalea</taxon>
    </lineage>
</organism>
<feature type="region of interest" description="Disordered" evidence="1">
    <location>
        <begin position="1"/>
        <end position="22"/>
    </location>
</feature>
<reference evidence="2 3" key="1">
    <citation type="submission" date="2023-07" db="EMBL/GenBank/DDBJ databases">
        <title>Description of novel actinomycetes strains, isolated from tidal flat sediment.</title>
        <authorList>
            <person name="Lu C."/>
        </authorList>
    </citation>
    <scope>NUCLEOTIDE SEQUENCE [LARGE SCALE GENOMIC DNA]</scope>
    <source>
        <strain evidence="2 3">SYSU T00b441</strain>
    </source>
</reference>
<accession>A0ABT9D8E5</accession>
<evidence type="ECO:0000256" key="1">
    <source>
        <dbReference type="SAM" id="MobiDB-lite"/>
    </source>
</evidence>
<comment type="caution">
    <text evidence="2">The sequence shown here is derived from an EMBL/GenBank/DDBJ whole genome shotgun (WGS) entry which is preliminary data.</text>
</comment>
<proteinExistence type="predicted"/>
<keyword evidence="3" id="KW-1185">Reference proteome</keyword>
<dbReference type="InterPro" id="IPR027417">
    <property type="entry name" value="P-loop_NTPase"/>
</dbReference>
<protein>
    <submittedName>
        <fullName evidence="2">Uncharacterized protein</fullName>
    </submittedName>
</protein>
<feature type="region of interest" description="Disordered" evidence="1">
    <location>
        <begin position="64"/>
        <end position="99"/>
    </location>
</feature>
<sequence length="253" mass="28541">MAERTPVGRSTPPTEEAGDDFPVVIDPARPALISAWGRKGSGKSTFSRRLYASWPWDKLAIDVNGDADPGPDAERITPPLPSRWPATPVGPLEGDRPRYRNLHYRADPGSPTYTDDLDRAVGMALHPQAHRALVWCGEVGEFMPSAHSTGPQMRRLLQQNRHYHATGLFDGPRPVHVNPLVLAQSDLIAIYHLPNPDDRERVAKTMGYPADRFHKECDETFRRGKYWFLLWVAEEHQLYRCAPLPIDEQEQPA</sequence>
<gene>
    <name evidence="2" type="ORF">Q6348_08110</name>
</gene>
<evidence type="ECO:0000313" key="2">
    <source>
        <dbReference type="EMBL" id="MDO8107159.1"/>
    </source>
</evidence>
<name>A0ABT9D8E5_9CELL</name>
<dbReference type="SUPFAM" id="SSF52540">
    <property type="entry name" value="P-loop containing nucleoside triphosphate hydrolases"/>
    <property type="match status" value="1"/>
</dbReference>
<dbReference type="RefSeq" id="WP_304600793.1">
    <property type="nucleotide sequence ID" value="NZ_JAUQYP010000001.1"/>
</dbReference>